<organism evidence="5 6">
    <name type="scientific">Sellimonas intestinalis</name>
    <dbReference type="NCBI Taxonomy" id="1653434"/>
    <lineage>
        <taxon>Bacteria</taxon>
        <taxon>Bacillati</taxon>
        <taxon>Bacillota</taxon>
        <taxon>Clostridia</taxon>
        <taxon>Lachnospirales</taxon>
        <taxon>Lachnospiraceae</taxon>
        <taxon>Sellimonas</taxon>
    </lineage>
</organism>
<dbReference type="Pfam" id="PF13344">
    <property type="entry name" value="Hydrolase_6"/>
    <property type="match status" value="1"/>
</dbReference>
<evidence type="ECO:0000256" key="2">
    <source>
        <dbReference type="PIRSR" id="PIRSR000915-1"/>
    </source>
</evidence>
<comment type="caution">
    <text evidence="5">The sequence shown here is derived from an EMBL/GenBank/DDBJ whole genome shotgun (WGS) entry which is preliminary data.</text>
</comment>
<reference evidence="5 6" key="1">
    <citation type="submission" date="2018-08" db="EMBL/GenBank/DDBJ databases">
        <title>A genome reference for cultivated species of the human gut microbiota.</title>
        <authorList>
            <person name="Zou Y."/>
            <person name="Xue W."/>
            <person name="Luo G."/>
        </authorList>
    </citation>
    <scope>NUCLEOTIDE SEQUENCE [LARGE SCALE GENOMIC DNA]</scope>
    <source>
        <strain evidence="5 6">AF37-2AT</strain>
    </source>
</reference>
<dbReference type="AlphaFoldDB" id="A0A3E3K2Y0"/>
<dbReference type="GO" id="GO:0046872">
    <property type="term" value="F:metal ion binding"/>
    <property type="evidence" value="ECO:0007669"/>
    <property type="project" value="UniProtKB-KW"/>
</dbReference>
<feature type="binding site" evidence="3">
    <location>
        <position position="187"/>
    </location>
    <ligand>
        <name>substrate</name>
    </ligand>
</feature>
<comment type="similarity">
    <text evidence="1">Belongs to the HAD-like hydrolase superfamily. NagD family.</text>
</comment>
<comment type="function">
    <text evidence="1">Catalyzes the dephosphorylation of 2-6 carbon acid sugars in vitro.</text>
</comment>
<feature type="binding site" evidence="4">
    <location>
        <position position="13"/>
    </location>
    <ligand>
        <name>Mg(2+)</name>
        <dbReference type="ChEBI" id="CHEBI:18420"/>
    </ligand>
</feature>
<dbReference type="Proteomes" id="UP000261080">
    <property type="component" value="Unassembled WGS sequence"/>
</dbReference>
<comment type="cofactor">
    <cofactor evidence="4">
        <name>Mg(2+)</name>
        <dbReference type="ChEBI" id="CHEBI:18420"/>
    </cofactor>
    <text evidence="4">Divalent metal ions. Mg(2+) is the most effective.</text>
</comment>
<dbReference type="OrthoDB" id="9810449at2"/>
<protein>
    <recommendedName>
        <fullName evidence="1">Acid sugar phosphatase</fullName>
        <ecNumber evidence="1">3.1.3.-</ecNumber>
    </recommendedName>
</protein>
<dbReference type="GO" id="GO:0005737">
    <property type="term" value="C:cytoplasm"/>
    <property type="evidence" value="ECO:0007669"/>
    <property type="project" value="TreeGrafter"/>
</dbReference>
<feature type="binding site" evidence="4">
    <location>
        <position position="11"/>
    </location>
    <ligand>
        <name>Mg(2+)</name>
        <dbReference type="ChEBI" id="CHEBI:18420"/>
    </ligand>
</feature>
<dbReference type="NCBIfam" id="TIGR01460">
    <property type="entry name" value="HAD-SF-IIA"/>
    <property type="match status" value="1"/>
</dbReference>
<dbReference type="PANTHER" id="PTHR19288:SF46">
    <property type="entry name" value="HALOACID DEHALOGENASE-LIKE HYDROLASE DOMAIN-CONTAINING PROTEIN 2"/>
    <property type="match status" value="1"/>
</dbReference>
<evidence type="ECO:0000256" key="3">
    <source>
        <dbReference type="PIRSR" id="PIRSR000915-2"/>
    </source>
</evidence>
<dbReference type="Gene3D" id="3.40.50.1000">
    <property type="entry name" value="HAD superfamily/HAD-like"/>
    <property type="match status" value="2"/>
</dbReference>
<name>A0A3E3K2Y0_9FIRM</name>
<evidence type="ECO:0000313" key="6">
    <source>
        <dbReference type="Proteomes" id="UP000261080"/>
    </source>
</evidence>
<feature type="binding site" evidence="4">
    <location>
        <position position="212"/>
    </location>
    <ligand>
        <name>Mg(2+)</name>
        <dbReference type="ChEBI" id="CHEBI:18420"/>
    </ligand>
</feature>
<dbReference type="Pfam" id="PF13242">
    <property type="entry name" value="Hydrolase_like"/>
    <property type="match status" value="1"/>
</dbReference>
<sequence>MLKNKKLFLLDIDGTVCIGKRLISGTKSFLKDIKDNGGQFVFITNNSTKSIDDYIHSFQKMGIMTDYSNFITASFATIQYLKKHYDGKLIYVMGTKSLLRELKRSKIRVTVDCMDPEIACVLVSYDNQLTYEKLQDTCQILSTREVGYIATNPDYVCPVEFGYVPDCGAICQMIEHAVKRQPQFIGKPGGAMVEYSLKMNHFSKEQTMIVGDRLYTDILCGYRTGVETALVLTGETTRQEAEACEYGPDYLFSSIGQLAEAWRDA</sequence>
<dbReference type="RefSeq" id="WP_024731643.1">
    <property type="nucleotide sequence ID" value="NZ_BAABYU010000001.1"/>
</dbReference>
<dbReference type="GO" id="GO:0016791">
    <property type="term" value="F:phosphatase activity"/>
    <property type="evidence" value="ECO:0007669"/>
    <property type="project" value="TreeGrafter"/>
</dbReference>
<dbReference type="EMBL" id="QVLX01000003">
    <property type="protein sequence ID" value="RGE87921.1"/>
    <property type="molecule type" value="Genomic_DNA"/>
</dbReference>
<evidence type="ECO:0000313" key="5">
    <source>
        <dbReference type="EMBL" id="RGE87921.1"/>
    </source>
</evidence>
<keyword evidence="5" id="KW-0378">Hydrolase</keyword>
<dbReference type="GeneID" id="97191636"/>
<keyword evidence="1 4" id="KW-0460">Magnesium</keyword>
<dbReference type="EC" id="3.1.3.-" evidence="1"/>
<dbReference type="PANTHER" id="PTHR19288">
    <property type="entry name" value="4-NITROPHENYLPHOSPHATASE-RELATED"/>
    <property type="match status" value="1"/>
</dbReference>
<dbReference type="InterPro" id="IPR006357">
    <property type="entry name" value="HAD-SF_hydro_IIA"/>
</dbReference>
<accession>A0A3E3K2Y0</accession>
<dbReference type="InterPro" id="IPR036412">
    <property type="entry name" value="HAD-like_sf"/>
</dbReference>
<evidence type="ECO:0000256" key="1">
    <source>
        <dbReference type="PIRNR" id="PIRNR000915"/>
    </source>
</evidence>
<proteinExistence type="inferred from homology"/>
<dbReference type="PIRSF" id="PIRSF000915">
    <property type="entry name" value="PGP-type_phosphatase"/>
    <property type="match status" value="1"/>
</dbReference>
<evidence type="ECO:0000256" key="4">
    <source>
        <dbReference type="PIRSR" id="PIRSR000915-3"/>
    </source>
</evidence>
<dbReference type="InterPro" id="IPR023214">
    <property type="entry name" value="HAD_sf"/>
</dbReference>
<dbReference type="SUPFAM" id="SSF56784">
    <property type="entry name" value="HAD-like"/>
    <property type="match status" value="1"/>
</dbReference>
<feature type="active site" description="Proton donor" evidence="2">
    <location>
        <position position="13"/>
    </location>
</feature>
<feature type="active site" description="Nucleophile" evidence="2">
    <location>
        <position position="11"/>
    </location>
</feature>
<keyword evidence="1 4" id="KW-0479">Metal-binding</keyword>
<keyword evidence="6" id="KW-1185">Reference proteome</keyword>
<gene>
    <name evidence="5" type="ORF">DW016_07370</name>
</gene>